<dbReference type="Gene3D" id="3.40.1170.60">
    <property type="match status" value="1"/>
</dbReference>
<evidence type="ECO:0000256" key="3">
    <source>
        <dbReference type="ARBA" id="ARBA00022679"/>
    </source>
</evidence>
<dbReference type="GO" id="GO:0006261">
    <property type="term" value="P:DNA-templated DNA replication"/>
    <property type="evidence" value="ECO:0007669"/>
    <property type="project" value="UniProtKB-UniRule"/>
</dbReference>
<dbReference type="PANTHER" id="PTHR11076">
    <property type="entry name" value="DNA REPAIR POLYMERASE UMUC / TRANSFERASE FAMILY MEMBER"/>
    <property type="match status" value="1"/>
</dbReference>
<protein>
    <recommendedName>
        <fullName evidence="13">DNA polymerase IV</fullName>
        <shortName evidence="13">Pol IV</shortName>
        <ecNumber evidence="13">2.7.7.7</ecNumber>
    </recommendedName>
</protein>
<feature type="site" description="Substrate discrimination" evidence="13">
    <location>
        <position position="9"/>
    </location>
</feature>
<dbReference type="Gene3D" id="3.30.70.270">
    <property type="match status" value="1"/>
</dbReference>
<keyword evidence="4 13" id="KW-0548">Nucleotidyltransferase</keyword>
<keyword evidence="13" id="KW-0963">Cytoplasm</keyword>
<dbReference type="Gene3D" id="3.30.1490.100">
    <property type="entry name" value="DNA polymerase, Y-family, little finger domain"/>
    <property type="match status" value="1"/>
</dbReference>
<dbReference type="GO" id="GO:0003684">
    <property type="term" value="F:damaged DNA binding"/>
    <property type="evidence" value="ECO:0007669"/>
    <property type="project" value="InterPro"/>
</dbReference>
<dbReference type="SUPFAM" id="SSF100879">
    <property type="entry name" value="Lesion bypass DNA polymerase (Y-family), little finger domain"/>
    <property type="match status" value="1"/>
</dbReference>
<dbReference type="GO" id="GO:0005829">
    <property type="term" value="C:cytosol"/>
    <property type="evidence" value="ECO:0007669"/>
    <property type="project" value="TreeGrafter"/>
</dbReference>
<feature type="domain" description="UmuC" evidence="14">
    <location>
        <begin position="1"/>
        <end position="180"/>
    </location>
</feature>
<keyword evidence="7 13" id="KW-0227">DNA damage</keyword>
<dbReference type="InterPro" id="IPR036775">
    <property type="entry name" value="DNA_pol_Y-fam_lit_finger_sf"/>
</dbReference>
<dbReference type="EMBL" id="JAAZSQ010000008">
    <property type="protein sequence ID" value="NKX54953.1"/>
    <property type="molecule type" value="Genomic_DNA"/>
</dbReference>
<dbReference type="GO" id="GO:0006281">
    <property type="term" value="P:DNA repair"/>
    <property type="evidence" value="ECO:0007669"/>
    <property type="project" value="UniProtKB-UniRule"/>
</dbReference>
<dbReference type="CDD" id="cd03586">
    <property type="entry name" value="PolY_Pol_IV_kappa"/>
    <property type="match status" value="1"/>
</dbReference>
<keyword evidence="5 13" id="KW-0235">DNA replication</keyword>
<keyword evidence="13" id="KW-0238">DNA-binding</keyword>
<gene>
    <name evidence="13 15" type="primary">dinB</name>
    <name evidence="15" type="ORF">HGG74_10440</name>
</gene>
<keyword evidence="9 13" id="KW-0239">DNA-directed DNA polymerase</keyword>
<comment type="caution">
    <text evidence="15">The sequence shown here is derived from an EMBL/GenBank/DDBJ whole genome shotgun (WGS) entry which is preliminary data.</text>
</comment>
<dbReference type="AlphaFoldDB" id="A0A7X6K6G2"/>
<comment type="catalytic activity">
    <reaction evidence="12 13">
        <text>DNA(n) + a 2'-deoxyribonucleoside 5'-triphosphate = DNA(n+1) + diphosphate</text>
        <dbReference type="Rhea" id="RHEA:22508"/>
        <dbReference type="Rhea" id="RHEA-COMP:17339"/>
        <dbReference type="Rhea" id="RHEA-COMP:17340"/>
        <dbReference type="ChEBI" id="CHEBI:33019"/>
        <dbReference type="ChEBI" id="CHEBI:61560"/>
        <dbReference type="ChEBI" id="CHEBI:173112"/>
        <dbReference type="EC" id="2.7.7.7"/>
    </reaction>
</comment>
<keyword evidence="10 13" id="KW-0234">DNA repair</keyword>
<dbReference type="InterPro" id="IPR017961">
    <property type="entry name" value="DNA_pol_Y-fam_little_finger"/>
</dbReference>
<dbReference type="InterPro" id="IPR043502">
    <property type="entry name" value="DNA/RNA_pol_sf"/>
</dbReference>
<dbReference type="PROSITE" id="PS50173">
    <property type="entry name" value="UMUC"/>
    <property type="match status" value="1"/>
</dbReference>
<dbReference type="SUPFAM" id="SSF56672">
    <property type="entry name" value="DNA/RNA polymerases"/>
    <property type="match status" value="1"/>
</dbReference>
<feature type="binding site" evidence="13">
    <location>
        <position position="98"/>
    </location>
    <ligand>
        <name>Mg(2+)</name>
        <dbReference type="ChEBI" id="CHEBI:18420"/>
    </ligand>
</feature>
<comment type="similarity">
    <text evidence="1 13">Belongs to the DNA polymerase type-Y family.</text>
</comment>
<name>A0A7X6K6G2_9MICC</name>
<dbReference type="GO" id="GO:0042276">
    <property type="term" value="P:error-prone translesion synthesis"/>
    <property type="evidence" value="ECO:0007669"/>
    <property type="project" value="TreeGrafter"/>
</dbReference>
<dbReference type="EC" id="2.7.7.7" evidence="13"/>
<evidence type="ECO:0000256" key="13">
    <source>
        <dbReference type="HAMAP-Rule" id="MF_01113"/>
    </source>
</evidence>
<keyword evidence="16" id="KW-1185">Reference proteome</keyword>
<evidence type="ECO:0000256" key="10">
    <source>
        <dbReference type="ARBA" id="ARBA00023204"/>
    </source>
</evidence>
<evidence type="ECO:0000256" key="5">
    <source>
        <dbReference type="ARBA" id="ARBA00022705"/>
    </source>
</evidence>
<dbReference type="FunFam" id="3.30.1490.100:FF:000004">
    <property type="entry name" value="DNA polymerase IV"/>
    <property type="match status" value="1"/>
</dbReference>
<dbReference type="InterPro" id="IPR050116">
    <property type="entry name" value="DNA_polymerase-Y"/>
</dbReference>
<dbReference type="Gene3D" id="1.10.150.20">
    <property type="entry name" value="5' to 3' exonuclease, C-terminal subdomain"/>
    <property type="match status" value="1"/>
</dbReference>
<evidence type="ECO:0000256" key="11">
    <source>
        <dbReference type="ARBA" id="ARBA00025589"/>
    </source>
</evidence>
<proteinExistence type="inferred from homology"/>
<evidence type="ECO:0000256" key="9">
    <source>
        <dbReference type="ARBA" id="ARBA00022932"/>
    </source>
</evidence>
<reference evidence="15 16" key="1">
    <citation type="submission" date="2020-04" db="EMBL/GenBank/DDBJ databases">
        <title>Arthrobacter sp. nov.</title>
        <authorList>
            <person name="Liu S."/>
        </authorList>
    </citation>
    <scope>NUCLEOTIDE SEQUENCE [LARGE SCALE GENOMIC DNA]</scope>
    <source>
        <strain evidence="15 16">E918</strain>
    </source>
</reference>
<dbReference type="NCBIfam" id="NF003015">
    <property type="entry name" value="PRK03858.1"/>
    <property type="match status" value="1"/>
</dbReference>
<feature type="active site" evidence="13">
    <location>
        <position position="99"/>
    </location>
</feature>
<dbReference type="GO" id="GO:0000287">
    <property type="term" value="F:magnesium ion binding"/>
    <property type="evidence" value="ECO:0007669"/>
    <property type="project" value="UniProtKB-UniRule"/>
</dbReference>
<keyword evidence="6 13" id="KW-0479">Metal-binding</keyword>
<evidence type="ECO:0000256" key="4">
    <source>
        <dbReference type="ARBA" id="ARBA00022695"/>
    </source>
</evidence>
<feature type="binding site" evidence="13">
    <location>
        <position position="4"/>
    </location>
    <ligand>
        <name>Mg(2+)</name>
        <dbReference type="ChEBI" id="CHEBI:18420"/>
    </ligand>
</feature>
<dbReference type="NCBIfam" id="NF002677">
    <property type="entry name" value="PRK02406.1"/>
    <property type="match status" value="1"/>
</dbReference>
<organism evidence="15 16">
    <name type="scientific">Arthrobacter mobilis</name>
    <dbReference type="NCBI Taxonomy" id="2724944"/>
    <lineage>
        <taxon>Bacteria</taxon>
        <taxon>Bacillati</taxon>
        <taxon>Actinomycetota</taxon>
        <taxon>Actinomycetes</taxon>
        <taxon>Micrococcales</taxon>
        <taxon>Micrococcaceae</taxon>
        <taxon>Arthrobacter</taxon>
    </lineage>
</organism>
<dbReference type="Proteomes" id="UP000544090">
    <property type="component" value="Unassembled WGS sequence"/>
</dbReference>
<comment type="subcellular location">
    <subcellularLocation>
        <location evidence="13">Cytoplasm</location>
    </subcellularLocation>
</comment>
<dbReference type="GO" id="GO:0003887">
    <property type="term" value="F:DNA-directed DNA polymerase activity"/>
    <property type="evidence" value="ECO:0007669"/>
    <property type="project" value="UniProtKB-UniRule"/>
</dbReference>
<evidence type="ECO:0000256" key="2">
    <source>
        <dbReference type="ARBA" id="ARBA00022457"/>
    </source>
</evidence>
<dbReference type="HAMAP" id="MF_01113">
    <property type="entry name" value="DNApol_IV"/>
    <property type="match status" value="1"/>
</dbReference>
<evidence type="ECO:0000313" key="16">
    <source>
        <dbReference type="Proteomes" id="UP000544090"/>
    </source>
</evidence>
<evidence type="ECO:0000259" key="14">
    <source>
        <dbReference type="PROSITE" id="PS50173"/>
    </source>
</evidence>
<dbReference type="Pfam" id="PF00817">
    <property type="entry name" value="IMS"/>
    <property type="match status" value="1"/>
</dbReference>
<comment type="cofactor">
    <cofactor evidence="13">
        <name>Mg(2+)</name>
        <dbReference type="ChEBI" id="CHEBI:18420"/>
    </cofactor>
    <text evidence="13">Binds 2 magnesium ions per subunit.</text>
</comment>
<dbReference type="Pfam" id="PF11799">
    <property type="entry name" value="IMS_C"/>
    <property type="match status" value="1"/>
</dbReference>
<evidence type="ECO:0000256" key="7">
    <source>
        <dbReference type="ARBA" id="ARBA00022763"/>
    </source>
</evidence>
<dbReference type="PANTHER" id="PTHR11076:SF33">
    <property type="entry name" value="DNA POLYMERASE KAPPA"/>
    <property type="match status" value="1"/>
</dbReference>
<dbReference type="InterPro" id="IPR043128">
    <property type="entry name" value="Rev_trsase/Diguanyl_cyclase"/>
</dbReference>
<comment type="function">
    <text evidence="11 13">Poorly processive, error-prone DNA polymerase involved in untargeted mutagenesis. Copies undamaged DNA at stalled replication forks, which arise in vivo from mismatched or misaligned primer ends. These misaligned primers can be extended by PolIV. Exhibits no 3'-5' exonuclease (proofreading) activity. May be involved in translesional synthesis, in conjunction with the beta clamp from PolIII.</text>
</comment>
<evidence type="ECO:0000256" key="1">
    <source>
        <dbReference type="ARBA" id="ARBA00010945"/>
    </source>
</evidence>
<dbReference type="InterPro" id="IPR022880">
    <property type="entry name" value="DNApol_IV"/>
</dbReference>
<evidence type="ECO:0000313" key="15">
    <source>
        <dbReference type="EMBL" id="NKX54953.1"/>
    </source>
</evidence>
<evidence type="ECO:0000256" key="8">
    <source>
        <dbReference type="ARBA" id="ARBA00022842"/>
    </source>
</evidence>
<evidence type="ECO:0000256" key="12">
    <source>
        <dbReference type="ARBA" id="ARBA00049244"/>
    </source>
</evidence>
<keyword evidence="8 13" id="KW-0460">Magnesium</keyword>
<comment type="subunit">
    <text evidence="13">Monomer.</text>
</comment>
<evidence type="ECO:0000256" key="6">
    <source>
        <dbReference type="ARBA" id="ARBA00022723"/>
    </source>
</evidence>
<keyword evidence="2 13" id="KW-0515">Mutator protein</keyword>
<dbReference type="GO" id="GO:0009432">
    <property type="term" value="P:SOS response"/>
    <property type="evidence" value="ECO:0007669"/>
    <property type="project" value="TreeGrafter"/>
</dbReference>
<sequence>MHVDMDAFFVSVELLQRPDLRGRCVIVGSASGRSVVLSASYEARRYGVRSAMPMARALRLCPQAVVIEPSQAKYREVSARVMQIFRDVTPQVEQLSVDEAFLDISGSRRRLGPPLQIGELIRRTIRDELGITATVGIAASKFVAKIASTQAKPDGLLLVPEDDTVRFLHALPVGALWGVGEKTREILARLGIRTIADLAHTPPPVLHKLLGAAGDQVHQLAWGIDGRQVTPERAGKSIGAEETFEDDVDGTDQLRRELLRLAHRTAARLRGSGQQCRTVALKLRYADFTTINRSRRLPEPADSARELYAAAVHLLEALGPRPQPVRLVGLRAEQLEPSGGGRQLSFDGSEDHWRSAEQALDQVNRKFGGAQVVPAALLGTPQRRPKPGLPRQ</sequence>
<keyword evidence="3 13" id="KW-0808">Transferase</keyword>
<accession>A0A7X6K6G2</accession>
<dbReference type="InterPro" id="IPR001126">
    <property type="entry name" value="UmuC"/>
</dbReference>